<feature type="transmembrane region" description="Helical" evidence="1">
    <location>
        <begin position="6"/>
        <end position="24"/>
    </location>
</feature>
<proteinExistence type="predicted"/>
<reference evidence="2" key="1">
    <citation type="submission" date="2022-09" db="EMBL/GenBank/DDBJ databases">
        <title>Aureispira anguillicida sp. nov., isolated from Leptocephalus of Japanese eel Anguilla japonica.</title>
        <authorList>
            <person name="Yuasa K."/>
            <person name="Mekata T."/>
            <person name="Ikunari K."/>
        </authorList>
    </citation>
    <scope>NUCLEOTIDE SEQUENCE</scope>
    <source>
        <strain evidence="2">EL160426</strain>
    </source>
</reference>
<feature type="transmembrane region" description="Helical" evidence="1">
    <location>
        <begin position="68"/>
        <end position="87"/>
    </location>
</feature>
<organism evidence="2 3">
    <name type="scientific">Aureispira anguillae</name>
    <dbReference type="NCBI Taxonomy" id="2864201"/>
    <lineage>
        <taxon>Bacteria</taxon>
        <taxon>Pseudomonadati</taxon>
        <taxon>Bacteroidota</taxon>
        <taxon>Saprospiria</taxon>
        <taxon>Saprospirales</taxon>
        <taxon>Saprospiraceae</taxon>
        <taxon>Aureispira</taxon>
    </lineage>
</organism>
<evidence type="ECO:0000313" key="2">
    <source>
        <dbReference type="EMBL" id="BDS09458.1"/>
    </source>
</evidence>
<keyword evidence="1" id="KW-0472">Membrane</keyword>
<dbReference type="AlphaFoldDB" id="A0A915Y9G5"/>
<name>A0A915Y9G5_9BACT</name>
<dbReference type="EMBL" id="AP026867">
    <property type="protein sequence ID" value="BDS09458.1"/>
    <property type="molecule type" value="Genomic_DNA"/>
</dbReference>
<gene>
    <name evidence="2" type="ORF">AsAng_0001560</name>
</gene>
<accession>A0A915Y9G5</accession>
<evidence type="ECO:0000313" key="3">
    <source>
        <dbReference type="Proteomes" id="UP001060919"/>
    </source>
</evidence>
<keyword evidence="1" id="KW-1133">Transmembrane helix</keyword>
<protein>
    <submittedName>
        <fullName evidence="2">Uncharacterized protein</fullName>
    </submittedName>
</protein>
<evidence type="ECO:0000256" key="1">
    <source>
        <dbReference type="SAM" id="Phobius"/>
    </source>
</evidence>
<keyword evidence="3" id="KW-1185">Reference proteome</keyword>
<keyword evidence="1" id="KW-0812">Transmembrane</keyword>
<dbReference type="RefSeq" id="WP_264790850.1">
    <property type="nucleotide sequence ID" value="NZ_AP026867.1"/>
</dbReference>
<dbReference type="Proteomes" id="UP001060919">
    <property type="component" value="Chromosome"/>
</dbReference>
<dbReference type="KEGG" id="aup:AsAng_0001560"/>
<sequence>MTIIDFIIGLTLMNAMPHFVLGVWKGRMVSGLGIGNWQNIIYGLINFVVAMSLYAYQYGLGTIAQNGIVAGALFVLVIYFLTGHFWYRLFNKG</sequence>
<feature type="transmembrane region" description="Helical" evidence="1">
    <location>
        <begin position="36"/>
        <end position="56"/>
    </location>
</feature>